<dbReference type="Gene3D" id="3.30.160.250">
    <property type="match status" value="1"/>
</dbReference>
<evidence type="ECO:0000313" key="1">
    <source>
        <dbReference type="EMBL" id="OFV68331.1"/>
    </source>
</evidence>
<protein>
    <submittedName>
        <fullName evidence="1">Uncharacterized protein family UPF0150 domain protein</fullName>
    </submittedName>
</protein>
<organism evidence="1 2">
    <name type="scientific">Candidatus Syntropharchaeum caldarium</name>
    <dbReference type="NCBI Taxonomy" id="1838285"/>
    <lineage>
        <taxon>Archaea</taxon>
        <taxon>Methanobacteriati</taxon>
        <taxon>Methanobacteriota</taxon>
        <taxon>Stenosarchaea group</taxon>
        <taxon>Methanomicrobia</taxon>
        <taxon>Methanosarcinales</taxon>
        <taxon>ANME-2 cluster</taxon>
        <taxon>Candidatus Syntropharchaeum</taxon>
    </lineage>
</organism>
<evidence type="ECO:0000313" key="2">
    <source>
        <dbReference type="Proteomes" id="UP000186940"/>
    </source>
</evidence>
<keyword evidence="2" id="KW-1185">Reference proteome</keyword>
<dbReference type="Proteomes" id="UP000186940">
    <property type="component" value="Unassembled WGS sequence"/>
</dbReference>
<dbReference type="SUPFAM" id="SSF143100">
    <property type="entry name" value="TTHA1013/TTHA0281-like"/>
    <property type="match status" value="1"/>
</dbReference>
<dbReference type="InterPro" id="IPR035069">
    <property type="entry name" value="TTHA1013/TTHA0281-like"/>
</dbReference>
<name>A0A1F2PCB7_9EURY</name>
<accession>A0A1F2PCB7</accession>
<dbReference type="AlphaFoldDB" id="A0A1F2PCB7"/>
<comment type="caution">
    <text evidence="1">The sequence shown here is derived from an EMBL/GenBank/DDBJ whole genome shotgun (WGS) entry which is preliminary data.</text>
</comment>
<reference evidence="1" key="1">
    <citation type="submission" date="2016-05" db="EMBL/GenBank/DDBJ databases">
        <title>Microbial consortia oxidize butane by reversing methanogenesis.</title>
        <authorList>
            <person name="Laso-Perez R."/>
            <person name="Richter M."/>
            <person name="Wegener G."/>
            <person name="Musat F."/>
        </authorList>
    </citation>
    <scope>NUCLEOTIDE SEQUENCE [LARGE SCALE GENOMIC DNA]</scope>
    <source>
        <strain evidence="1">BOX2</strain>
    </source>
</reference>
<proteinExistence type="predicted"/>
<gene>
    <name evidence="1" type="ORF">SCAL_000007</name>
</gene>
<sequence>MPTITLEAKIFREEDVYVALCPELNVSSFGDDIEGAKRSLREALEAFLEECEAMGTLEEVLEDAGFVKEIDNWRPEEPVVEEKMALSY</sequence>
<dbReference type="EMBL" id="LYOS01000001">
    <property type="protein sequence ID" value="OFV68331.1"/>
    <property type="molecule type" value="Genomic_DNA"/>
</dbReference>
<dbReference type="STRING" id="1838285.SCAL_000007"/>